<dbReference type="OMA" id="WQICIDE"/>
<dbReference type="PRINTS" id="PR00792">
    <property type="entry name" value="PEPSIN"/>
</dbReference>
<dbReference type="GO" id="GO:0004190">
    <property type="term" value="F:aspartic-type endopeptidase activity"/>
    <property type="evidence" value="ECO:0007669"/>
    <property type="project" value="InterPro"/>
</dbReference>
<gene>
    <name evidence="4" type="primary">LOC103049549</name>
</gene>
<dbReference type="PROSITE" id="PS51767">
    <property type="entry name" value="PEPTIDASE_A1"/>
    <property type="match status" value="1"/>
</dbReference>
<accession>A0A9F5N7M0</accession>
<dbReference type="SUPFAM" id="SSF50630">
    <property type="entry name" value="Acid proteases"/>
    <property type="match status" value="1"/>
</dbReference>
<dbReference type="Proteomes" id="UP000695026">
    <property type="component" value="Unplaced"/>
</dbReference>
<proteinExistence type="inferred from homology"/>
<evidence type="ECO:0000259" key="2">
    <source>
        <dbReference type="PROSITE" id="PS51767"/>
    </source>
</evidence>
<dbReference type="InterPro" id="IPR001461">
    <property type="entry name" value="Aspartic_peptidase_A1"/>
</dbReference>
<dbReference type="PANTHER" id="PTHR47966:SF70">
    <property type="entry name" value="PEPTIDASE A1 DOMAIN-CONTAINING PROTEIN"/>
    <property type="match status" value="1"/>
</dbReference>
<dbReference type="InterPro" id="IPR033121">
    <property type="entry name" value="PEPTIDASE_A1"/>
</dbReference>
<dbReference type="GeneID" id="103049549"/>
<keyword evidence="3" id="KW-1185">Reference proteome</keyword>
<evidence type="ECO:0000256" key="1">
    <source>
        <dbReference type="ARBA" id="ARBA00007447"/>
    </source>
</evidence>
<reference evidence="4" key="1">
    <citation type="submission" date="2025-08" db="UniProtKB">
        <authorList>
            <consortium name="RefSeq"/>
        </authorList>
    </citation>
    <scope>IDENTIFICATION</scope>
    <source>
        <tissue evidence="4">Liver</tissue>
    </source>
</reference>
<sequence length="155" mass="17225">MGMAYPPLSYMGPYTVMQQMVNQGQLSEPIFSFYFSRKPTFQYGGELILGGVLDRLFIGEISWAPLTEETYWQICIDEFAIGNQATGWCSGGCQAIVDTHIFLPQDGGSCVVAIETTYVASRNGQPLWILGDVFLKEYYSVFDLANNRVGFAKSA</sequence>
<organism evidence="3 4">
    <name type="scientific">Python bivittatus</name>
    <name type="common">Burmese python</name>
    <name type="synonym">Python molurus bivittatus</name>
    <dbReference type="NCBI Taxonomy" id="176946"/>
    <lineage>
        <taxon>Eukaryota</taxon>
        <taxon>Metazoa</taxon>
        <taxon>Chordata</taxon>
        <taxon>Craniata</taxon>
        <taxon>Vertebrata</taxon>
        <taxon>Euteleostomi</taxon>
        <taxon>Lepidosauria</taxon>
        <taxon>Squamata</taxon>
        <taxon>Bifurcata</taxon>
        <taxon>Unidentata</taxon>
        <taxon>Episquamata</taxon>
        <taxon>Toxicofera</taxon>
        <taxon>Serpentes</taxon>
        <taxon>Henophidia</taxon>
        <taxon>Pythonidae</taxon>
        <taxon>Python</taxon>
    </lineage>
</organism>
<dbReference type="Gene3D" id="2.40.70.10">
    <property type="entry name" value="Acid Proteases"/>
    <property type="match status" value="2"/>
</dbReference>
<dbReference type="KEGG" id="pbi:103049549"/>
<dbReference type="Pfam" id="PF00026">
    <property type="entry name" value="Asp"/>
    <property type="match status" value="2"/>
</dbReference>
<dbReference type="RefSeq" id="XP_025033218.1">
    <property type="nucleotide sequence ID" value="XM_025177450.1"/>
</dbReference>
<comment type="similarity">
    <text evidence="1">Belongs to the peptidase A1 family.</text>
</comment>
<dbReference type="AlphaFoldDB" id="A0A9F5N7M0"/>
<dbReference type="PANTHER" id="PTHR47966">
    <property type="entry name" value="BETA-SITE APP-CLEAVING ENZYME, ISOFORM A-RELATED"/>
    <property type="match status" value="1"/>
</dbReference>
<protein>
    <submittedName>
        <fullName evidence="4">Gastricsin-like</fullName>
    </submittedName>
</protein>
<dbReference type="GO" id="GO:0006508">
    <property type="term" value="P:proteolysis"/>
    <property type="evidence" value="ECO:0007669"/>
    <property type="project" value="InterPro"/>
</dbReference>
<feature type="domain" description="Peptidase A1" evidence="2">
    <location>
        <begin position="1"/>
        <end position="155"/>
    </location>
</feature>
<evidence type="ECO:0000313" key="3">
    <source>
        <dbReference type="Proteomes" id="UP000695026"/>
    </source>
</evidence>
<dbReference type="InterPro" id="IPR021109">
    <property type="entry name" value="Peptidase_aspartic_dom_sf"/>
</dbReference>
<evidence type="ECO:0000313" key="4">
    <source>
        <dbReference type="RefSeq" id="XP_025033218.1"/>
    </source>
</evidence>
<name>A0A9F5N7M0_PYTBI</name>
<dbReference type="OrthoDB" id="771136at2759"/>